<dbReference type="Proteomes" id="UP000245812">
    <property type="component" value="Unassembled WGS sequence"/>
</dbReference>
<dbReference type="EMBL" id="QGHC01000002">
    <property type="protein sequence ID" value="PWK92595.1"/>
    <property type="molecule type" value="Genomic_DNA"/>
</dbReference>
<sequence>MIRTRAFVAGAAALVLGAARAAAPAGDAKGEAKLSELLAGRTAGQPVGCLRLDELRSSQIVDGTAIVYEGKRNTLYVNRPNGASALRSQVVLVSRPHNAQLCKLDIVQLVDPGTRMPRGSVSLGSFVPYSKAPAQP</sequence>
<name>A0A316IZC8_9GAMM</name>
<feature type="signal peptide" evidence="1">
    <location>
        <begin position="1"/>
        <end position="21"/>
    </location>
</feature>
<dbReference type="AlphaFoldDB" id="A0A316IZC8"/>
<proteinExistence type="predicted"/>
<feature type="chain" id="PRO_5016369697" evidence="1">
    <location>
        <begin position="22"/>
        <end position="136"/>
    </location>
</feature>
<evidence type="ECO:0000313" key="2">
    <source>
        <dbReference type="EMBL" id="PWK92595.1"/>
    </source>
</evidence>
<organism evidence="2 3">
    <name type="scientific">Fulvimonas soli</name>
    <dbReference type="NCBI Taxonomy" id="155197"/>
    <lineage>
        <taxon>Bacteria</taxon>
        <taxon>Pseudomonadati</taxon>
        <taxon>Pseudomonadota</taxon>
        <taxon>Gammaproteobacteria</taxon>
        <taxon>Lysobacterales</taxon>
        <taxon>Rhodanobacteraceae</taxon>
        <taxon>Fulvimonas</taxon>
    </lineage>
</organism>
<keyword evidence="3" id="KW-1185">Reference proteome</keyword>
<protein>
    <submittedName>
        <fullName evidence="2">Uncharacterized protein</fullName>
    </submittedName>
</protein>
<comment type="caution">
    <text evidence="2">The sequence shown here is derived from an EMBL/GenBank/DDBJ whole genome shotgun (WGS) entry which is preliminary data.</text>
</comment>
<reference evidence="2 3" key="1">
    <citation type="submission" date="2018-05" db="EMBL/GenBank/DDBJ databases">
        <title>Genomic Encyclopedia of Type Strains, Phase IV (KMG-IV): sequencing the most valuable type-strain genomes for metagenomic binning, comparative biology and taxonomic classification.</title>
        <authorList>
            <person name="Goeker M."/>
        </authorList>
    </citation>
    <scope>NUCLEOTIDE SEQUENCE [LARGE SCALE GENOMIC DNA]</scope>
    <source>
        <strain evidence="2 3">DSM 14263</strain>
    </source>
</reference>
<evidence type="ECO:0000313" key="3">
    <source>
        <dbReference type="Proteomes" id="UP000245812"/>
    </source>
</evidence>
<dbReference type="OrthoDB" id="5956991at2"/>
<evidence type="ECO:0000256" key="1">
    <source>
        <dbReference type="SAM" id="SignalP"/>
    </source>
</evidence>
<dbReference type="RefSeq" id="WP_109722417.1">
    <property type="nucleotide sequence ID" value="NZ_MSZV01000006.1"/>
</dbReference>
<accession>A0A316IZC8</accession>
<gene>
    <name evidence="2" type="ORF">C7456_102330</name>
</gene>
<keyword evidence="1" id="KW-0732">Signal</keyword>